<keyword evidence="1" id="KW-0812">Transmembrane</keyword>
<reference evidence="2 3" key="1">
    <citation type="submission" date="2019-07" db="EMBL/GenBank/DDBJ databases">
        <title>Genome assembly of Bacillus simplex strain GGC-P6A.</title>
        <authorList>
            <person name="Jennings M.E."/>
            <person name="Barton H.A."/>
        </authorList>
    </citation>
    <scope>NUCLEOTIDE SEQUENCE [LARGE SCALE GENOMIC DNA]</scope>
    <source>
        <strain evidence="2 3">GGC-P6A</strain>
    </source>
</reference>
<dbReference type="EMBL" id="VNKI01000005">
    <property type="protein sequence ID" value="TVX80708.1"/>
    <property type="molecule type" value="Genomic_DNA"/>
</dbReference>
<keyword evidence="1" id="KW-0472">Membrane</keyword>
<name>A0A8B5XZ40_9BACI</name>
<feature type="transmembrane region" description="Helical" evidence="1">
    <location>
        <begin position="122"/>
        <end position="139"/>
    </location>
</feature>
<dbReference type="AlphaFoldDB" id="A0A8B5XZ40"/>
<dbReference type="GeneID" id="56472063"/>
<gene>
    <name evidence="2" type="ORF">FQP34_12055</name>
</gene>
<keyword evidence="1" id="KW-1133">Transmembrane helix</keyword>
<proteinExistence type="predicted"/>
<evidence type="ECO:0000256" key="1">
    <source>
        <dbReference type="SAM" id="Phobius"/>
    </source>
</evidence>
<evidence type="ECO:0008006" key="4">
    <source>
        <dbReference type="Google" id="ProtNLM"/>
    </source>
</evidence>
<evidence type="ECO:0000313" key="3">
    <source>
        <dbReference type="Proteomes" id="UP000317770"/>
    </source>
</evidence>
<evidence type="ECO:0000313" key="2">
    <source>
        <dbReference type="EMBL" id="TVX80708.1"/>
    </source>
</evidence>
<feature type="transmembrane region" description="Helical" evidence="1">
    <location>
        <begin position="61"/>
        <end position="79"/>
    </location>
</feature>
<comment type="caution">
    <text evidence="2">The sequence shown here is derived from an EMBL/GenBank/DDBJ whole genome shotgun (WGS) entry which is preliminary data.</text>
</comment>
<feature type="transmembrane region" description="Helical" evidence="1">
    <location>
        <begin position="91"/>
        <end position="110"/>
    </location>
</feature>
<protein>
    <recommendedName>
        <fullName evidence="4">DUF1440 domain-containing protein</fullName>
    </recommendedName>
</protein>
<organism evidence="2 3">
    <name type="scientific">Peribacillus simplex</name>
    <dbReference type="NCBI Taxonomy" id="1478"/>
    <lineage>
        <taxon>Bacteria</taxon>
        <taxon>Bacillati</taxon>
        <taxon>Bacillota</taxon>
        <taxon>Bacilli</taxon>
        <taxon>Bacillales</taxon>
        <taxon>Bacillaceae</taxon>
        <taxon>Peribacillus</taxon>
    </lineage>
</organism>
<feature type="transmembrane region" description="Helical" evidence="1">
    <location>
        <begin position="7"/>
        <end position="29"/>
    </location>
</feature>
<sequence>MKMNGRIFYKVSLIGLINGILLGVIMKWIEMFSGKQVYKLLLNVDFLPVIGDVSWGEASLFFFHLLFSLAITFSYVFILHPLKIFRKWNKYVLAFITIIPAIMLYFPLSALSKTEVVLPSDLTAFFLWTILHLFYGLSLPKAI</sequence>
<dbReference type="RefSeq" id="WP_081112825.1">
    <property type="nucleotide sequence ID" value="NZ_CABIYS010000001.1"/>
</dbReference>
<dbReference type="Proteomes" id="UP000317770">
    <property type="component" value="Unassembled WGS sequence"/>
</dbReference>
<accession>A0A8B5XZ40</accession>